<evidence type="ECO:0000256" key="8">
    <source>
        <dbReference type="ARBA" id="ARBA00023136"/>
    </source>
</evidence>
<dbReference type="InterPro" id="IPR018108">
    <property type="entry name" value="MCP_transmembrane"/>
</dbReference>
<dbReference type="Gene3D" id="1.50.40.10">
    <property type="entry name" value="Mitochondrial carrier domain"/>
    <property type="match status" value="1"/>
</dbReference>
<evidence type="ECO:0000256" key="6">
    <source>
        <dbReference type="ARBA" id="ARBA00022989"/>
    </source>
</evidence>
<feature type="repeat" description="Solcar" evidence="9">
    <location>
        <begin position="395"/>
        <end position="484"/>
    </location>
</feature>
<proteinExistence type="inferred from homology"/>
<feature type="region of interest" description="Disordered" evidence="10">
    <location>
        <begin position="668"/>
        <end position="702"/>
    </location>
</feature>
<sequence>MFNEGEDNYEYEHRRVIKALLLIGIRCERDLLLTPNEHILSNRNFYAPTRDLEIFRKFVQDKFKAVPQTGLDLLQQRNCTPLSTGCENIDNLLAGGIYPGEITEICGPTGTGKTQMAFFAAITTVISSPDTNTVLYIDTLNGFSSDRVGSLFLGSDRFASARDRGIDWVKVLDCIRVVKCFDVYSVMDVIEAMKYNNNDDNDDTRPQQEENNTDEFYQNLKLIIIDSISAVLSSLLSSSTSQGHSLMVSLMRMLLTLAKKRNIGILVINTSVYAYPNNQASAFAYTITKPSLGMTWTYLTNIQLYITDCPEELHETSGNSNGDGPQIQEYYYTNREGVECIMKPRIVEVLKSRNQQMGQWCFIYMGEELLWDNLKIPQENIFISQKVSINKKQNSGGYTSGVAGLIVGSPLDVLRVRLQVPQRPINNSNRNASPANVTATTPGLWRMMQTEGVGSWFKGIASPIIGLAFLNAILFTSYGGILRFLDENNIFSNSNHHNRNYESFSIPSLSQIYVAGFGAGVACFVVSTPTEVVKCKAQVKMDPHYRSSSTWSVFRDIIKRHGVLGLYQGGTATMIRDSTSYGVYFWVYEGCKRLLGVSPANYVNYSAGGNYIDNNDTLKLLFSGGTAGVVAWACIYPLDVIKTRLQVQSYKHAENHNSQPLVITRTAIPSSSSSSSSLERTTLLQSRDGADAGESLAETGWH</sequence>
<dbReference type="SUPFAM" id="SSF52540">
    <property type="entry name" value="P-loop containing nucleoside triphosphate hydrolases"/>
    <property type="match status" value="1"/>
</dbReference>
<name>A0A9N8V783_9GLOM</name>
<dbReference type="PANTHER" id="PTHR45624">
    <property type="entry name" value="MITOCHONDRIAL BASIC AMINO ACIDS TRANSPORTER-RELATED"/>
    <property type="match status" value="1"/>
</dbReference>
<dbReference type="GO" id="GO:0031966">
    <property type="term" value="C:mitochondrial membrane"/>
    <property type="evidence" value="ECO:0007669"/>
    <property type="project" value="UniProtKB-SubCell"/>
</dbReference>
<evidence type="ECO:0000256" key="4">
    <source>
        <dbReference type="ARBA" id="ARBA00022692"/>
    </source>
</evidence>
<comment type="subcellular location">
    <subcellularLocation>
        <location evidence="1">Mitochondrion membrane</location>
        <topology evidence="1">Multi-pass membrane protein</topology>
    </subcellularLocation>
</comment>
<dbReference type="Proteomes" id="UP000789831">
    <property type="component" value="Unassembled WGS sequence"/>
</dbReference>
<dbReference type="SUPFAM" id="SSF103506">
    <property type="entry name" value="Mitochondrial carrier"/>
    <property type="match status" value="1"/>
</dbReference>
<dbReference type="Pfam" id="PF08423">
    <property type="entry name" value="Rad51"/>
    <property type="match status" value="1"/>
</dbReference>
<evidence type="ECO:0000313" key="13">
    <source>
        <dbReference type="Proteomes" id="UP000789831"/>
    </source>
</evidence>
<reference evidence="12" key="1">
    <citation type="submission" date="2021-06" db="EMBL/GenBank/DDBJ databases">
        <authorList>
            <person name="Kallberg Y."/>
            <person name="Tangrot J."/>
            <person name="Rosling A."/>
        </authorList>
    </citation>
    <scope>NUCLEOTIDE SEQUENCE</scope>
    <source>
        <strain evidence="12">MT106</strain>
    </source>
</reference>
<dbReference type="InterPro" id="IPR013632">
    <property type="entry name" value="Rad51_C"/>
</dbReference>
<dbReference type="PANTHER" id="PTHR45624:SF10">
    <property type="entry name" value="SLC (SOLUTE CARRIER) HOMOLOG"/>
    <property type="match status" value="1"/>
</dbReference>
<evidence type="ECO:0000259" key="11">
    <source>
        <dbReference type="PROSITE" id="PS50162"/>
    </source>
</evidence>
<feature type="repeat" description="Solcar" evidence="9">
    <location>
        <begin position="507"/>
        <end position="594"/>
    </location>
</feature>
<dbReference type="GO" id="GO:0003677">
    <property type="term" value="F:DNA binding"/>
    <property type="evidence" value="ECO:0007669"/>
    <property type="project" value="InterPro"/>
</dbReference>
<keyword evidence="13" id="KW-1185">Reference proteome</keyword>
<accession>A0A9N8V783</accession>
<dbReference type="AlphaFoldDB" id="A0A9N8V783"/>
<keyword evidence="3" id="KW-0813">Transport</keyword>
<evidence type="ECO:0000256" key="9">
    <source>
        <dbReference type="PROSITE-ProRule" id="PRU00282"/>
    </source>
</evidence>
<dbReference type="PROSITE" id="PS50162">
    <property type="entry name" value="RECA_2"/>
    <property type="match status" value="1"/>
</dbReference>
<dbReference type="GO" id="GO:0140664">
    <property type="term" value="F:ATP-dependent DNA damage sensor activity"/>
    <property type="evidence" value="ECO:0007669"/>
    <property type="project" value="InterPro"/>
</dbReference>
<keyword evidence="5" id="KW-0677">Repeat</keyword>
<dbReference type="InterPro" id="IPR027417">
    <property type="entry name" value="P-loop_NTPase"/>
</dbReference>
<evidence type="ECO:0000256" key="5">
    <source>
        <dbReference type="ARBA" id="ARBA00022737"/>
    </source>
</evidence>
<dbReference type="OrthoDB" id="193856at2759"/>
<feature type="domain" description="RecA family profile 1" evidence="11">
    <location>
        <begin position="78"/>
        <end position="271"/>
    </location>
</feature>
<dbReference type="SMART" id="SM00382">
    <property type="entry name" value="AAA"/>
    <property type="match status" value="1"/>
</dbReference>
<dbReference type="GO" id="GO:0006281">
    <property type="term" value="P:DNA repair"/>
    <property type="evidence" value="ECO:0007669"/>
    <property type="project" value="InterPro"/>
</dbReference>
<dbReference type="InterPro" id="IPR020588">
    <property type="entry name" value="RecA_ATP-bd"/>
</dbReference>
<evidence type="ECO:0000313" key="12">
    <source>
        <dbReference type="EMBL" id="CAG8439692.1"/>
    </source>
</evidence>
<organism evidence="12 13">
    <name type="scientific">Ambispora gerdemannii</name>
    <dbReference type="NCBI Taxonomy" id="144530"/>
    <lineage>
        <taxon>Eukaryota</taxon>
        <taxon>Fungi</taxon>
        <taxon>Fungi incertae sedis</taxon>
        <taxon>Mucoromycota</taxon>
        <taxon>Glomeromycotina</taxon>
        <taxon>Glomeromycetes</taxon>
        <taxon>Archaeosporales</taxon>
        <taxon>Ambisporaceae</taxon>
        <taxon>Ambispora</taxon>
    </lineage>
</organism>
<dbReference type="InterPro" id="IPR003593">
    <property type="entry name" value="AAA+_ATPase"/>
</dbReference>
<evidence type="ECO:0000256" key="3">
    <source>
        <dbReference type="ARBA" id="ARBA00022448"/>
    </source>
</evidence>
<protein>
    <submittedName>
        <fullName evidence="12">10903_t:CDS:1</fullName>
    </submittedName>
</protein>
<evidence type="ECO:0000256" key="7">
    <source>
        <dbReference type="ARBA" id="ARBA00023128"/>
    </source>
</evidence>
<dbReference type="InterPro" id="IPR023395">
    <property type="entry name" value="MCP_dom_sf"/>
</dbReference>
<dbReference type="GO" id="GO:0061982">
    <property type="term" value="P:meiosis I cell cycle process"/>
    <property type="evidence" value="ECO:0007669"/>
    <property type="project" value="UniProtKB-ARBA"/>
</dbReference>
<dbReference type="GO" id="GO:0006310">
    <property type="term" value="P:DNA recombination"/>
    <property type="evidence" value="ECO:0007669"/>
    <property type="project" value="UniProtKB-ARBA"/>
</dbReference>
<evidence type="ECO:0000256" key="2">
    <source>
        <dbReference type="ARBA" id="ARBA00006375"/>
    </source>
</evidence>
<evidence type="ECO:0000256" key="10">
    <source>
        <dbReference type="SAM" id="MobiDB-lite"/>
    </source>
</evidence>
<dbReference type="EMBL" id="CAJVPL010000057">
    <property type="protein sequence ID" value="CAG8439692.1"/>
    <property type="molecule type" value="Genomic_DNA"/>
</dbReference>
<keyword evidence="4 9" id="KW-0812">Transmembrane</keyword>
<evidence type="ECO:0000256" key="1">
    <source>
        <dbReference type="ARBA" id="ARBA00004225"/>
    </source>
</evidence>
<dbReference type="Gene3D" id="3.40.50.300">
    <property type="entry name" value="P-loop containing nucleotide triphosphate hydrolases"/>
    <property type="match status" value="1"/>
</dbReference>
<keyword evidence="8 9" id="KW-0472">Membrane</keyword>
<dbReference type="PROSITE" id="PS50920">
    <property type="entry name" value="SOLCAR"/>
    <property type="match status" value="2"/>
</dbReference>
<comment type="similarity">
    <text evidence="2">Belongs to the mitochondrial carrier (TC 2.A.29) family.</text>
</comment>
<keyword evidence="6" id="KW-1133">Transmembrane helix</keyword>
<keyword evidence="7" id="KW-0496">Mitochondrion</keyword>
<dbReference type="Pfam" id="PF00153">
    <property type="entry name" value="Mito_carr"/>
    <property type="match status" value="3"/>
</dbReference>
<dbReference type="GO" id="GO:0022857">
    <property type="term" value="F:transmembrane transporter activity"/>
    <property type="evidence" value="ECO:0007669"/>
    <property type="project" value="TreeGrafter"/>
</dbReference>
<gene>
    <name evidence="12" type="ORF">AGERDE_LOCUS963</name>
</gene>
<comment type="caution">
    <text evidence="12">The sequence shown here is derived from an EMBL/GenBank/DDBJ whole genome shotgun (WGS) entry which is preliminary data.</text>
</comment>
<dbReference type="GO" id="GO:0005524">
    <property type="term" value="F:ATP binding"/>
    <property type="evidence" value="ECO:0007669"/>
    <property type="project" value="InterPro"/>
</dbReference>
<dbReference type="InterPro" id="IPR050567">
    <property type="entry name" value="Mitochondrial_Carrier"/>
</dbReference>